<keyword evidence="2" id="KW-1133">Transmembrane helix</keyword>
<feature type="region of interest" description="Disordered" evidence="1">
    <location>
        <begin position="1"/>
        <end position="42"/>
    </location>
</feature>
<dbReference type="STRING" id="1163406.A0A0L0MWQ6"/>
<evidence type="ECO:0000313" key="4">
    <source>
        <dbReference type="Proteomes" id="UP000036947"/>
    </source>
</evidence>
<name>A0A0L0MWQ6_TOLOC</name>
<feature type="region of interest" description="Disordered" evidence="1">
    <location>
        <begin position="444"/>
        <end position="598"/>
    </location>
</feature>
<dbReference type="AlphaFoldDB" id="A0A0L0MWQ6"/>
<dbReference type="Proteomes" id="UP000036947">
    <property type="component" value="Unassembled WGS sequence"/>
</dbReference>
<keyword evidence="2" id="KW-0472">Membrane</keyword>
<reference evidence="3 4" key="1">
    <citation type="journal article" date="2015" name="BMC Genomics">
        <title>The genome of the truffle-parasite Tolypocladium ophioglossoides and the evolution of antifungal peptaibiotics.</title>
        <authorList>
            <person name="Quandt C.A."/>
            <person name="Bushley K.E."/>
            <person name="Spatafora J.W."/>
        </authorList>
    </citation>
    <scope>NUCLEOTIDE SEQUENCE [LARGE SCALE GENOMIC DNA]</scope>
    <source>
        <strain evidence="3 4">CBS 100239</strain>
    </source>
</reference>
<proteinExistence type="predicted"/>
<keyword evidence="2" id="KW-0812">Transmembrane</keyword>
<sequence length="598" mass="62309">RFLDASWGACVSGSPSSGRPSSAHDSVFNLPGSPRRESTSSTMRRSSWLSPAWAACLARLAVSLDVVYVTELQIYTLLAPCARNAVSYNVATETLMTRCGEGQNELQSCICSNTNEFRQVSKSLANAVTSSCGESATDDFWSASKIMDKYCDQAATITFSTPTANIVNAYITDLPQMSYLPGCAQSAISYAVMGAMSSYCPEDASLFAPCVCNAAKARSVSTTLSKSVRYSCSNGEDVTAANAFFDEYCAMNNGTTSFAAPARPPGDMTYHITALPQFTSLRACAQSGVSYAVLAQTNSLCGSSGPQALASCACLKSGMLSRVSSTLTSNVKFYCESTATADITSALAVLDFYCSAAENKVVATAAESIPESYPTAQSRTGAGSPNPTQTGGGGSNGKDTSGGDSSGGSGGGNRTAVIAASVLGGVIVIAIVAAAAFFLRHKRRQRARGEQIPTVAGTGEGHNGTPELDGKSDWAGRMASPGVTPSVPELSTPRHSPRPELQGGIGAAVSELSPHQSPRPELQSEMGSGYPIPPYQQQPQELVSPGYGYHPQAHPNGRPAYDANMVSPPSAHNGYSPGWQSGPVESYELDSNLGRRNG</sequence>
<feature type="non-terminal residue" evidence="3">
    <location>
        <position position="1"/>
    </location>
</feature>
<evidence type="ECO:0000256" key="1">
    <source>
        <dbReference type="SAM" id="MobiDB-lite"/>
    </source>
</evidence>
<gene>
    <name evidence="3" type="ORF">TOPH_09070</name>
</gene>
<accession>A0A0L0MWQ6</accession>
<protein>
    <submittedName>
        <fullName evidence="3">Uncharacterized protein</fullName>
    </submittedName>
</protein>
<feature type="transmembrane region" description="Helical" evidence="2">
    <location>
        <begin position="416"/>
        <end position="439"/>
    </location>
</feature>
<keyword evidence="4" id="KW-1185">Reference proteome</keyword>
<feature type="compositionally biased region" description="Polar residues" evidence="1">
    <location>
        <begin position="374"/>
        <end position="389"/>
    </location>
</feature>
<feature type="region of interest" description="Disordered" evidence="1">
    <location>
        <begin position="372"/>
        <end position="410"/>
    </location>
</feature>
<organism evidence="3 4">
    <name type="scientific">Tolypocladium ophioglossoides (strain CBS 100239)</name>
    <name type="common">Snaketongue truffleclub</name>
    <name type="synonym">Elaphocordyceps ophioglossoides</name>
    <dbReference type="NCBI Taxonomy" id="1163406"/>
    <lineage>
        <taxon>Eukaryota</taxon>
        <taxon>Fungi</taxon>
        <taxon>Dikarya</taxon>
        <taxon>Ascomycota</taxon>
        <taxon>Pezizomycotina</taxon>
        <taxon>Sordariomycetes</taxon>
        <taxon>Hypocreomycetidae</taxon>
        <taxon>Hypocreales</taxon>
        <taxon>Ophiocordycipitaceae</taxon>
        <taxon>Tolypocladium</taxon>
    </lineage>
</organism>
<feature type="compositionally biased region" description="Low complexity" evidence="1">
    <location>
        <begin position="12"/>
        <end position="21"/>
    </location>
</feature>
<evidence type="ECO:0000313" key="3">
    <source>
        <dbReference type="EMBL" id="KND86297.1"/>
    </source>
</evidence>
<evidence type="ECO:0000256" key="2">
    <source>
        <dbReference type="SAM" id="Phobius"/>
    </source>
</evidence>
<dbReference type="EMBL" id="LFRF01000062">
    <property type="protein sequence ID" value="KND86297.1"/>
    <property type="molecule type" value="Genomic_DNA"/>
</dbReference>
<comment type="caution">
    <text evidence="3">The sequence shown here is derived from an EMBL/GenBank/DDBJ whole genome shotgun (WGS) entry which is preliminary data.</text>
</comment>
<dbReference type="OrthoDB" id="4927120at2759"/>